<feature type="non-terminal residue" evidence="1">
    <location>
        <position position="121"/>
    </location>
</feature>
<reference evidence="1 2" key="1">
    <citation type="journal article" date="2018" name="Front. Plant Sci.">
        <title>Red Clover (Trifolium pratense) and Zigzag Clover (T. medium) - A Picture of Genomic Similarities and Differences.</title>
        <authorList>
            <person name="Dluhosova J."/>
            <person name="Istvanek J."/>
            <person name="Nedelnik J."/>
            <person name="Repkova J."/>
        </authorList>
    </citation>
    <scope>NUCLEOTIDE SEQUENCE [LARGE SCALE GENOMIC DNA]</scope>
    <source>
        <strain evidence="2">cv. 10/8</strain>
        <tissue evidence="1">Leaf</tissue>
    </source>
</reference>
<protein>
    <submittedName>
        <fullName evidence="1">Uncharacterized protein</fullName>
    </submittedName>
</protein>
<evidence type="ECO:0000313" key="2">
    <source>
        <dbReference type="Proteomes" id="UP000265520"/>
    </source>
</evidence>
<sequence>TTSAKPAIAVVSPRSFAQVLGHDISVCKWLRPPKGTKKDDRGNKPDVVINEVHANEHSATNQNTTIVPPARVDHTLDVLINIPVEENLINDADKNHNPIVQQAMPAVNTSFHMALHNVADE</sequence>
<dbReference type="EMBL" id="LXQA010026124">
    <property type="protein sequence ID" value="MCH93944.1"/>
    <property type="molecule type" value="Genomic_DNA"/>
</dbReference>
<organism evidence="1 2">
    <name type="scientific">Trifolium medium</name>
    <dbReference type="NCBI Taxonomy" id="97028"/>
    <lineage>
        <taxon>Eukaryota</taxon>
        <taxon>Viridiplantae</taxon>
        <taxon>Streptophyta</taxon>
        <taxon>Embryophyta</taxon>
        <taxon>Tracheophyta</taxon>
        <taxon>Spermatophyta</taxon>
        <taxon>Magnoliopsida</taxon>
        <taxon>eudicotyledons</taxon>
        <taxon>Gunneridae</taxon>
        <taxon>Pentapetalae</taxon>
        <taxon>rosids</taxon>
        <taxon>fabids</taxon>
        <taxon>Fabales</taxon>
        <taxon>Fabaceae</taxon>
        <taxon>Papilionoideae</taxon>
        <taxon>50 kb inversion clade</taxon>
        <taxon>NPAAA clade</taxon>
        <taxon>Hologalegina</taxon>
        <taxon>IRL clade</taxon>
        <taxon>Trifolieae</taxon>
        <taxon>Trifolium</taxon>
    </lineage>
</organism>
<comment type="caution">
    <text evidence="1">The sequence shown here is derived from an EMBL/GenBank/DDBJ whole genome shotgun (WGS) entry which is preliminary data.</text>
</comment>
<name>A0A392N629_9FABA</name>
<proteinExistence type="predicted"/>
<accession>A0A392N629</accession>
<keyword evidence="2" id="KW-1185">Reference proteome</keyword>
<evidence type="ECO:0000313" key="1">
    <source>
        <dbReference type="EMBL" id="MCH93944.1"/>
    </source>
</evidence>
<dbReference type="Proteomes" id="UP000265520">
    <property type="component" value="Unassembled WGS sequence"/>
</dbReference>
<dbReference type="AlphaFoldDB" id="A0A392N629"/>
<feature type="non-terminal residue" evidence="1">
    <location>
        <position position="1"/>
    </location>
</feature>